<sequence>MSDTANSTPRARTEERTPAGIAVRVFIYLVAVHFIAAFFFLIFYLGGDA</sequence>
<evidence type="ECO:0000313" key="2">
    <source>
        <dbReference type="EMBL" id="MEV5508284.1"/>
    </source>
</evidence>
<accession>A0ABV3JZH0</accession>
<keyword evidence="1" id="KW-0812">Transmembrane</keyword>
<evidence type="ECO:0000256" key="1">
    <source>
        <dbReference type="SAM" id="Phobius"/>
    </source>
</evidence>
<dbReference type="InterPro" id="IPR046129">
    <property type="entry name" value="DUF6126"/>
</dbReference>
<keyword evidence="1" id="KW-0472">Membrane</keyword>
<keyword evidence="1" id="KW-1133">Transmembrane helix</keyword>
<keyword evidence="3" id="KW-1185">Reference proteome</keyword>
<reference evidence="2 3" key="1">
    <citation type="submission" date="2024-06" db="EMBL/GenBank/DDBJ databases">
        <title>The Natural Products Discovery Center: Release of the First 8490 Sequenced Strains for Exploring Actinobacteria Biosynthetic Diversity.</title>
        <authorList>
            <person name="Kalkreuter E."/>
            <person name="Kautsar S.A."/>
            <person name="Yang D."/>
            <person name="Bader C.D."/>
            <person name="Teijaro C.N."/>
            <person name="Fluegel L."/>
            <person name="Davis C.M."/>
            <person name="Simpson J.R."/>
            <person name="Lauterbach L."/>
            <person name="Steele A.D."/>
            <person name="Gui C."/>
            <person name="Meng S."/>
            <person name="Li G."/>
            <person name="Viehrig K."/>
            <person name="Ye F."/>
            <person name="Su P."/>
            <person name="Kiefer A.F."/>
            <person name="Nichols A."/>
            <person name="Cepeda A.J."/>
            <person name="Yan W."/>
            <person name="Fan B."/>
            <person name="Jiang Y."/>
            <person name="Adhikari A."/>
            <person name="Zheng C.-J."/>
            <person name="Schuster L."/>
            <person name="Cowan T.M."/>
            <person name="Smanski M.J."/>
            <person name="Chevrette M.G."/>
            <person name="De Carvalho L.P.S."/>
            <person name="Shen B."/>
        </authorList>
    </citation>
    <scope>NUCLEOTIDE SEQUENCE [LARGE SCALE GENOMIC DNA]</scope>
    <source>
        <strain evidence="2 3">NPDC052347</strain>
    </source>
</reference>
<organism evidence="2 3">
    <name type="scientific">Streptomyces orinoci</name>
    <name type="common">Streptoverticillium orinoci</name>
    <dbReference type="NCBI Taxonomy" id="67339"/>
    <lineage>
        <taxon>Bacteria</taxon>
        <taxon>Bacillati</taxon>
        <taxon>Actinomycetota</taxon>
        <taxon>Actinomycetes</taxon>
        <taxon>Kitasatosporales</taxon>
        <taxon>Streptomycetaceae</taxon>
        <taxon>Streptomyces</taxon>
    </lineage>
</organism>
<dbReference type="EMBL" id="JBFAUK010000013">
    <property type="protein sequence ID" value="MEV5508284.1"/>
    <property type="molecule type" value="Genomic_DNA"/>
</dbReference>
<dbReference type="Proteomes" id="UP001552594">
    <property type="component" value="Unassembled WGS sequence"/>
</dbReference>
<name>A0ABV3JZH0_STRON</name>
<dbReference type="RefSeq" id="WP_161968678.1">
    <property type="nucleotide sequence ID" value="NZ_JBFAUK010000013.1"/>
</dbReference>
<feature type="transmembrane region" description="Helical" evidence="1">
    <location>
        <begin position="21"/>
        <end position="45"/>
    </location>
</feature>
<protein>
    <submittedName>
        <fullName evidence="2">DUF6126 family protein</fullName>
    </submittedName>
</protein>
<proteinExistence type="predicted"/>
<dbReference type="Pfam" id="PF19621">
    <property type="entry name" value="DUF6126"/>
    <property type="match status" value="1"/>
</dbReference>
<comment type="caution">
    <text evidence="2">The sequence shown here is derived from an EMBL/GenBank/DDBJ whole genome shotgun (WGS) entry which is preliminary data.</text>
</comment>
<evidence type="ECO:0000313" key="3">
    <source>
        <dbReference type="Proteomes" id="UP001552594"/>
    </source>
</evidence>
<gene>
    <name evidence="2" type="ORF">AB0L16_17700</name>
</gene>